<comment type="cofactor">
    <cofactor evidence="1">
        <name>Ca(2+)</name>
        <dbReference type="ChEBI" id="CHEBI:29108"/>
    </cofactor>
</comment>
<dbReference type="PANTHER" id="PTHR42693:SF49">
    <property type="entry name" value="SULFATASE N-TERMINAL DOMAIN-CONTAINING PROTEIN"/>
    <property type="match status" value="1"/>
</dbReference>
<keyword evidence="6" id="KW-0812">Transmembrane</keyword>
<keyword evidence="6" id="KW-0472">Membrane</keyword>
<evidence type="ECO:0000256" key="2">
    <source>
        <dbReference type="ARBA" id="ARBA00008779"/>
    </source>
</evidence>
<evidence type="ECO:0000256" key="4">
    <source>
        <dbReference type="ARBA" id="ARBA00022801"/>
    </source>
</evidence>
<dbReference type="Gene3D" id="1.10.287.550">
    <property type="entry name" value="Helix hairpin bin"/>
    <property type="match status" value="1"/>
</dbReference>
<dbReference type="Gene3D" id="3.30.1120.10">
    <property type="match status" value="1"/>
</dbReference>
<dbReference type="SUPFAM" id="SSF53649">
    <property type="entry name" value="Alkaline phosphatase-like"/>
    <property type="match status" value="1"/>
</dbReference>
<keyword evidence="3" id="KW-0479">Metal-binding</keyword>
<feature type="signal peptide" evidence="7">
    <location>
        <begin position="1"/>
        <end position="19"/>
    </location>
</feature>
<dbReference type="Gene3D" id="3.40.720.10">
    <property type="entry name" value="Alkaline Phosphatase, subunit A"/>
    <property type="match status" value="1"/>
</dbReference>
<organism evidence="9 10">
    <name type="scientific">Oikopleura dioica</name>
    <name type="common">Tunicate</name>
    <dbReference type="NCBI Taxonomy" id="34765"/>
    <lineage>
        <taxon>Eukaryota</taxon>
        <taxon>Metazoa</taxon>
        <taxon>Chordata</taxon>
        <taxon>Tunicata</taxon>
        <taxon>Appendicularia</taxon>
        <taxon>Copelata</taxon>
        <taxon>Oikopleuridae</taxon>
        <taxon>Oikopleura</taxon>
    </lineage>
</organism>
<keyword evidence="5" id="KW-0106">Calcium</keyword>
<dbReference type="InterPro" id="IPR050738">
    <property type="entry name" value="Sulfatase"/>
</dbReference>
<dbReference type="PANTHER" id="PTHR42693">
    <property type="entry name" value="ARYLSULFATASE FAMILY MEMBER"/>
    <property type="match status" value="1"/>
</dbReference>
<dbReference type="InterPro" id="IPR024607">
    <property type="entry name" value="Sulfatase_CS"/>
</dbReference>
<keyword evidence="10" id="KW-1185">Reference proteome</keyword>
<dbReference type="PROSITE" id="PS00149">
    <property type="entry name" value="SULFATASE_2"/>
    <property type="match status" value="1"/>
</dbReference>
<feature type="transmembrane region" description="Helical" evidence="6">
    <location>
        <begin position="211"/>
        <end position="231"/>
    </location>
</feature>
<reference evidence="9 10" key="1">
    <citation type="submission" date="2021-04" db="EMBL/GenBank/DDBJ databases">
        <authorList>
            <person name="Bliznina A."/>
        </authorList>
    </citation>
    <scope>NUCLEOTIDE SEQUENCE [LARGE SCALE GENOMIC DNA]</scope>
</reference>
<dbReference type="PROSITE" id="PS00523">
    <property type="entry name" value="SULFATASE_1"/>
    <property type="match status" value="1"/>
</dbReference>
<evidence type="ECO:0000256" key="7">
    <source>
        <dbReference type="SAM" id="SignalP"/>
    </source>
</evidence>
<dbReference type="Pfam" id="PF14707">
    <property type="entry name" value="Sulfatase_C"/>
    <property type="match status" value="1"/>
</dbReference>
<evidence type="ECO:0000313" key="9">
    <source>
        <dbReference type="EMBL" id="CAG5107764.1"/>
    </source>
</evidence>
<dbReference type="InterPro" id="IPR000917">
    <property type="entry name" value="Sulfatase_N"/>
</dbReference>
<feature type="domain" description="Sulfatase N-terminal" evidence="8">
    <location>
        <begin position="21"/>
        <end position="411"/>
    </location>
</feature>
<proteinExistence type="inferred from homology"/>
<evidence type="ECO:0000259" key="8">
    <source>
        <dbReference type="Pfam" id="PF00884"/>
    </source>
</evidence>
<feature type="transmembrane region" description="Helical" evidence="6">
    <location>
        <begin position="186"/>
        <end position="204"/>
    </location>
</feature>
<comment type="similarity">
    <text evidence="2">Belongs to the sulfatase family.</text>
</comment>
<accession>A0ABN7SUA3</accession>
<feature type="chain" id="PRO_5045391415" evidence="7">
    <location>
        <begin position="20"/>
        <end position="582"/>
    </location>
</feature>
<evidence type="ECO:0000256" key="5">
    <source>
        <dbReference type="ARBA" id="ARBA00022837"/>
    </source>
</evidence>
<keyword evidence="4" id="KW-0378">Hydrolase</keyword>
<name>A0ABN7SUA3_OIKDI</name>
<evidence type="ECO:0000313" key="10">
    <source>
        <dbReference type="Proteomes" id="UP001158576"/>
    </source>
</evidence>
<evidence type="ECO:0000256" key="3">
    <source>
        <dbReference type="ARBA" id="ARBA00022723"/>
    </source>
</evidence>
<gene>
    <name evidence="9" type="ORF">OKIOD_LOCUS12242</name>
</gene>
<dbReference type="Proteomes" id="UP001158576">
    <property type="component" value="Chromosome 1"/>
</dbReference>
<keyword evidence="7" id="KW-0732">Signal</keyword>
<evidence type="ECO:0000256" key="6">
    <source>
        <dbReference type="SAM" id="Phobius"/>
    </source>
</evidence>
<dbReference type="Pfam" id="PF00884">
    <property type="entry name" value="Sulfatase"/>
    <property type="match status" value="1"/>
</dbReference>
<evidence type="ECO:0000256" key="1">
    <source>
        <dbReference type="ARBA" id="ARBA00001913"/>
    </source>
</evidence>
<sequence>MWQVIPWFLLSTVLGETNARPNIVILMADDLGSGDVGFNGNTTIGTTNIDQLATEGVILDQHIAPASVCTPSRAAFLTGRLPIRYGIAANATRVRVNIWNATPNGLPRSELTFAKVLQREGYKTALVGKWHLGMNNENNHDQHYHPYNHGFDSWFGIPLTNIRNCADDGGSVLVPGGQYVLDGLRLASAFFFLLLLSLNALGFLPWSLTRIIIVGSIPNLGGILFQVGFHYTMRFSSCQLWKDRTVIEAPYSLDNMTQRLVNEAEIFLDSAAASDAPFLLMLNFLHVHTPLFSSPEFRGKSVHGRYGDNVLELDWAVGAVREKLAALGLAENTIVYFSTDQAAHNEEISASQERHGGYNIYRGGKGMGGFEGGIRVPAVISYPRENWEGGWRLKQATSMMDIYPTILSQAKVSPSLFAQNEAGEENALDGRDISALLNEGAKEIPTVPSPHEFMFHYCGDNLNAIRWTEPQTGRVWKLHYFQPSWDEGTEGCASILICGCFGPFVTYYDEPLLYSLNEDVMERTTYDSSNLANYTTVVSIMEEGFNNWRSSFTKPPSIYTSFNAIPRPWLQPLCDTFPYLTC</sequence>
<protein>
    <submittedName>
        <fullName evidence="9">Oidioi.mRNA.OKI2018_I69.chr1.g3477.t1.cds</fullName>
    </submittedName>
</protein>
<dbReference type="EMBL" id="OU015566">
    <property type="protein sequence ID" value="CAG5107764.1"/>
    <property type="molecule type" value="Genomic_DNA"/>
</dbReference>
<dbReference type="InterPro" id="IPR017850">
    <property type="entry name" value="Alkaline_phosphatase_core_sf"/>
</dbReference>
<keyword evidence="6" id="KW-1133">Transmembrane helix</keyword>